<dbReference type="SMART" id="SM00487">
    <property type="entry name" value="DEXDc"/>
    <property type="match status" value="1"/>
</dbReference>
<dbReference type="GO" id="GO:0005524">
    <property type="term" value="F:ATP binding"/>
    <property type="evidence" value="ECO:0007669"/>
    <property type="project" value="InterPro"/>
</dbReference>
<dbReference type="PROSITE" id="PS51192">
    <property type="entry name" value="HELICASE_ATP_BIND_1"/>
    <property type="match status" value="1"/>
</dbReference>
<feature type="domain" description="Helicase C-terminal" evidence="6">
    <location>
        <begin position="662"/>
        <end position="832"/>
    </location>
</feature>
<evidence type="ECO:0000256" key="2">
    <source>
        <dbReference type="ARBA" id="ARBA00022801"/>
    </source>
</evidence>
<evidence type="ECO:0000259" key="5">
    <source>
        <dbReference type="PROSITE" id="PS51192"/>
    </source>
</evidence>
<dbReference type="PANTHER" id="PTHR45629">
    <property type="entry name" value="SNF2/RAD54 FAMILY MEMBER"/>
    <property type="match status" value="1"/>
</dbReference>
<dbReference type="CDD" id="cd18793">
    <property type="entry name" value="SF2_C_SNF"/>
    <property type="match status" value="1"/>
</dbReference>
<sequence>MPAFQPPFPSGKRKFEQEPENTGRDKKRLSLDHGCRSEINEPSHYEPETHQFQEHVWMVQWRNYQSKKHKTWEGDGVLSVNENGEAVLYDTDGTRISTGKTTLPLCEGKNFSFGPKEIELDRAIPRESFLSGACFGQSLNVPPAPLASSSSSNAVRKFTTPSFVSGPKHPRSAYNATVSSPIPELNVGANHEDTMSAANGPEVTNQSLYWTANWRKPQERKNKTWDGDAFISLVQDKLYMISEKGQVMGTIAWKGQILYNGFRVTIAGKEVELDLPISASQLPPVRGLELPVHQVETPPENTVMPFPTGNQRFVSPATFYASPKPKTKKALHDPNSPDSLVMKRPTKEHIKRYNKKNLPIVDVVLDPILARKMRPHQKEGTLFLYECVMGLRKHEGQGCILADEMGLGKTLQTIALVWTLLRQNPYAGPYAVVQKVLIVCPVSLINNWKAEFHKWLGRDRVYEVLVIGYERLRTVMDRLADIHPPIGLIICDEGHRLKSSNNKTASLFNVLHTRRRVILSGTPIQNDLGEFHAMAEFCNPGLLDDYSVFRKEIDIGDARTTQLLMVAKSFVLRRDATLLKNHLPPKSEYVVFIAPTPLQLDMFSRILNPKKLDILVQSSTVESLALINVLIKISNSPLLLKATADSVKSKKEDSTLSVHKAAVAEALGLLPEKKLRQTTSEKCVLVSHYTSTLNILEAYCKKMSYSYYRLDGQTPQNKRQEYVNAFNSESQHSSFVFLLSSKAGGVGINLIGASRLFIIDSDWNPSHDLQSMARCHRDGQKRPVYIYRMLTAGSIDEKIYQRQVTKLALSDSLIGSGASSSKSDSFTRKDLRDIFRIHPDTVCNTHDLLECQCDIEGSPNNKLFIGAQQVPEAEDEEEEAASKMGFISASNVKQEDLDGTNKAYLQKKKASLAALGEWSHINCLKYPGEVHILDDILRKMVEHSTSKADIPLQPEGERSRLGSLLVAMDIDRIQAMDGLKSIRDVLGGTISYLFERLSQTKLDDFVKE</sequence>
<dbReference type="EMBL" id="JADNYJ010000063">
    <property type="protein sequence ID" value="KAF8894935.1"/>
    <property type="molecule type" value="Genomic_DNA"/>
</dbReference>
<feature type="region of interest" description="Disordered" evidence="4">
    <location>
        <begin position="1"/>
        <end position="32"/>
    </location>
</feature>
<dbReference type="AlphaFoldDB" id="A0A9P5NK69"/>
<dbReference type="GO" id="GO:0000724">
    <property type="term" value="P:double-strand break repair via homologous recombination"/>
    <property type="evidence" value="ECO:0007669"/>
    <property type="project" value="TreeGrafter"/>
</dbReference>
<dbReference type="InterPro" id="IPR050496">
    <property type="entry name" value="SNF2_RAD54_helicase_repair"/>
</dbReference>
<evidence type="ECO:0000256" key="1">
    <source>
        <dbReference type="ARBA" id="ARBA00022741"/>
    </source>
</evidence>
<dbReference type="CDD" id="cd18004">
    <property type="entry name" value="DEXHc_RAD54"/>
    <property type="match status" value="1"/>
</dbReference>
<accession>A0A9P5NK69</accession>
<feature type="compositionally biased region" description="Basic and acidic residues" evidence="4">
    <location>
        <begin position="13"/>
        <end position="32"/>
    </location>
</feature>
<dbReference type="PROSITE" id="PS51194">
    <property type="entry name" value="HELICASE_CTER"/>
    <property type="match status" value="1"/>
</dbReference>
<dbReference type="GO" id="GO:0005634">
    <property type="term" value="C:nucleus"/>
    <property type="evidence" value="ECO:0007669"/>
    <property type="project" value="TreeGrafter"/>
</dbReference>
<organism evidence="7 8">
    <name type="scientific">Gymnopilus junonius</name>
    <name type="common">Spectacular rustgill mushroom</name>
    <name type="synonym">Gymnopilus spectabilis subsp. junonius</name>
    <dbReference type="NCBI Taxonomy" id="109634"/>
    <lineage>
        <taxon>Eukaryota</taxon>
        <taxon>Fungi</taxon>
        <taxon>Dikarya</taxon>
        <taxon>Basidiomycota</taxon>
        <taxon>Agaricomycotina</taxon>
        <taxon>Agaricomycetes</taxon>
        <taxon>Agaricomycetidae</taxon>
        <taxon>Agaricales</taxon>
        <taxon>Agaricineae</taxon>
        <taxon>Hymenogastraceae</taxon>
        <taxon>Gymnopilus</taxon>
    </lineage>
</organism>
<evidence type="ECO:0000256" key="3">
    <source>
        <dbReference type="ARBA" id="ARBA00022840"/>
    </source>
</evidence>
<dbReference type="GO" id="GO:0015616">
    <property type="term" value="F:DNA translocase activity"/>
    <property type="evidence" value="ECO:0007669"/>
    <property type="project" value="TreeGrafter"/>
</dbReference>
<evidence type="ECO:0000256" key="4">
    <source>
        <dbReference type="SAM" id="MobiDB-lite"/>
    </source>
</evidence>
<dbReference type="InterPro" id="IPR027417">
    <property type="entry name" value="P-loop_NTPase"/>
</dbReference>
<evidence type="ECO:0000313" key="7">
    <source>
        <dbReference type="EMBL" id="KAF8894935.1"/>
    </source>
</evidence>
<dbReference type="SUPFAM" id="SSF52540">
    <property type="entry name" value="P-loop containing nucleoside triphosphate hydrolases"/>
    <property type="match status" value="2"/>
</dbReference>
<gene>
    <name evidence="7" type="ORF">CPB84DRAFT_1283507</name>
</gene>
<dbReference type="Pfam" id="PF00271">
    <property type="entry name" value="Helicase_C"/>
    <property type="match status" value="1"/>
</dbReference>
<dbReference type="PANTHER" id="PTHR45629:SF7">
    <property type="entry name" value="DNA EXCISION REPAIR PROTEIN ERCC-6-RELATED"/>
    <property type="match status" value="1"/>
</dbReference>
<keyword evidence="1" id="KW-0547">Nucleotide-binding</keyword>
<dbReference type="InterPro" id="IPR001650">
    <property type="entry name" value="Helicase_C-like"/>
</dbReference>
<dbReference type="OrthoDB" id="413460at2759"/>
<name>A0A9P5NK69_GYMJU</name>
<dbReference type="Pfam" id="PF00176">
    <property type="entry name" value="SNF2-rel_dom"/>
    <property type="match status" value="1"/>
</dbReference>
<dbReference type="InterPro" id="IPR000330">
    <property type="entry name" value="SNF2_N"/>
</dbReference>
<dbReference type="SMART" id="SM00490">
    <property type="entry name" value="HELICc"/>
    <property type="match status" value="1"/>
</dbReference>
<feature type="domain" description="Helicase ATP-binding" evidence="5">
    <location>
        <begin position="390"/>
        <end position="541"/>
    </location>
</feature>
<dbReference type="Gene3D" id="3.40.50.10810">
    <property type="entry name" value="Tandem AAA-ATPase domain"/>
    <property type="match status" value="2"/>
</dbReference>
<protein>
    <submittedName>
        <fullName evidence="7">P-loop containing nucleoside triphosphate hydrolase protein</fullName>
    </submittedName>
</protein>
<dbReference type="InterPro" id="IPR014001">
    <property type="entry name" value="Helicase_ATP-bd"/>
</dbReference>
<reference evidence="7" key="1">
    <citation type="submission" date="2020-11" db="EMBL/GenBank/DDBJ databases">
        <authorList>
            <consortium name="DOE Joint Genome Institute"/>
            <person name="Ahrendt S."/>
            <person name="Riley R."/>
            <person name="Andreopoulos W."/>
            <person name="LaButti K."/>
            <person name="Pangilinan J."/>
            <person name="Ruiz-duenas F.J."/>
            <person name="Barrasa J.M."/>
            <person name="Sanchez-Garcia M."/>
            <person name="Camarero S."/>
            <person name="Miyauchi S."/>
            <person name="Serrano A."/>
            <person name="Linde D."/>
            <person name="Babiker R."/>
            <person name="Drula E."/>
            <person name="Ayuso-Fernandez I."/>
            <person name="Pacheco R."/>
            <person name="Padilla G."/>
            <person name="Ferreira P."/>
            <person name="Barriuso J."/>
            <person name="Kellner H."/>
            <person name="Castanera R."/>
            <person name="Alfaro M."/>
            <person name="Ramirez L."/>
            <person name="Pisabarro A.G."/>
            <person name="Kuo A."/>
            <person name="Tritt A."/>
            <person name="Lipzen A."/>
            <person name="He G."/>
            <person name="Yan M."/>
            <person name="Ng V."/>
            <person name="Cullen D."/>
            <person name="Martin F."/>
            <person name="Rosso M.-N."/>
            <person name="Henrissat B."/>
            <person name="Hibbett D."/>
            <person name="Martinez A.T."/>
            <person name="Grigoriev I.V."/>
        </authorList>
    </citation>
    <scope>NUCLEOTIDE SEQUENCE</scope>
    <source>
        <strain evidence="7">AH 44721</strain>
    </source>
</reference>
<keyword evidence="2 7" id="KW-0378">Hydrolase</keyword>
<evidence type="ECO:0000313" key="8">
    <source>
        <dbReference type="Proteomes" id="UP000724874"/>
    </source>
</evidence>
<evidence type="ECO:0000259" key="6">
    <source>
        <dbReference type="PROSITE" id="PS51194"/>
    </source>
</evidence>
<dbReference type="InterPro" id="IPR049730">
    <property type="entry name" value="SNF2/RAD54-like_C"/>
</dbReference>
<keyword evidence="8" id="KW-1185">Reference proteome</keyword>
<dbReference type="Gene3D" id="1.20.120.850">
    <property type="entry name" value="SWI2/SNF2 ATPases, N-terminal domain"/>
    <property type="match status" value="1"/>
</dbReference>
<comment type="caution">
    <text evidence="7">The sequence shown here is derived from an EMBL/GenBank/DDBJ whole genome shotgun (WGS) entry which is preliminary data.</text>
</comment>
<dbReference type="InterPro" id="IPR038718">
    <property type="entry name" value="SNF2-like_sf"/>
</dbReference>
<dbReference type="Gene3D" id="3.40.50.300">
    <property type="entry name" value="P-loop containing nucleotide triphosphate hydrolases"/>
    <property type="match status" value="1"/>
</dbReference>
<proteinExistence type="predicted"/>
<dbReference type="GO" id="GO:0016787">
    <property type="term" value="F:hydrolase activity"/>
    <property type="evidence" value="ECO:0007669"/>
    <property type="project" value="UniProtKB-KW"/>
</dbReference>
<dbReference type="GO" id="GO:0007131">
    <property type="term" value="P:reciprocal meiotic recombination"/>
    <property type="evidence" value="ECO:0007669"/>
    <property type="project" value="TreeGrafter"/>
</dbReference>
<keyword evidence="3" id="KW-0067">ATP-binding</keyword>
<dbReference type="Proteomes" id="UP000724874">
    <property type="component" value="Unassembled WGS sequence"/>
</dbReference>